<gene>
    <name evidence="2" type="primary">B1121A12.17</name>
</gene>
<name>Q6Z342_ORYSJ</name>
<reference evidence="3" key="2">
    <citation type="journal article" date="2008" name="Nucleic Acids Res.">
        <title>The rice annotation project database (RAP-DB): 2008 update.</title>
        <authorList>
            <consortium name="The rice annotation project (RAP)"/>
        </authorList>
    </citation>
    <scope>GENOME REANNOTATION</scope>
    <source>
        <strain evidence="3">cv. Nipponbare</strain>
    </source>
</reference>
<dbReference type="EMBL" id="AP005284">
    <property type="protein sequence ID" value="BAD16082.1"/>
    <property type="molecule type" value="Genomic_DNA"/>
</dbReference>
<dbReference type="AlphaFoldDB" id="Q6Z342"/>
<feature type="compositionally biased region" description="Low complexity" evidence="1">
    <location>
        <begin position="36"/>
        <end position="45"/>
    </location>
</feature>
<evidence type="ECO:0000313" key="2">
    <source>
        <dbReference type="EMBL" id="BAD16082.1"/>
    </source>
</evidence>
<sequence length="170" mass="19028">MWARDPTASAGRTAQPGSHTAHVQPPPPRRRPLTPQPTIRTVRSSPSPPSRAVHVYSNRLVCIPPVPPNRVSRRLLGHVVPRPPNITITDARAENNFTLPPTIRSSSRSRRPPPPPRSTRRRRRRNCHSPSGVVLRRRRWVGGGELGWPEVASHGGRCCVREEENFAELC</sequence>
<feature type="region of interest" description="Disordered" evidence="1">
    <location>
        <begin position="1"/>
        <end position="52"/>
    </location>
</feature>
<evidence type="ECO:0000256" key="1">
    <source>
        <dbReference type="SAM" id="MobiDB-lite"/>
    </source>
</evidence>
<feature type="region of interest" description="Disordered" evidence="1">
    <location>
        <begin position="92"/>
        <end position="131"/>
    </location>
</feature>
<accession>Q6Z342</accession>
<reference evidence="3" key="1">
    <citation type="journal article" date="2005" name="Nature">
        <title>The map-based sequence of the rice genome.</title>
        <authorList>
            <consortium name="International rice genome sequencing project (IRGSP)"/>
            <person name="Matsumoto T."/>
            <person name="Wu J."/>
            <person name="Kanamori H."/>
            <person name="Katayose Y."/>
            <person name="Fujisawa M."/>
            <person name="Namiki N."/>
            <person name="Mizuno H."/>
            <person name="Yamamoto K."/>
            <person name="Antonio B.A."/>
            <person name="Baba T."/>
            <person name="Sakata K."/>
            <person name="Nagamura Y."/>
            <person name="Aoki H."/>
            <person name="Arikawa K."/>
            <person name="Arita K."/>
            <person name="Bito T."/>
            <person name="Chiden Y."/>
            <person name="Fujitsuka N."/>
            <person name="Fukunaka R."/>
            <person name="Hamada M."/>
            <person name="Harada C."/>
            <person name="Hayashi A."/>
            <person name="Hijishita S."/>
            <person name="Honda M."/>
            <person name="Hosokawa S."/>
            <person name="Ichikawa Y."/>
            <person name="Idonuma A."/>
            <person name="Iijima M."/>
            <person name="Ikeda M."/>
            <person name="Ikeno M."/>
            <person name="Ito K."/>
            <person name="Ito S."/>
            <person name="Ito T."/>
            <person name="Ito Y."/>
            <person name="Ito Y."/>
            <person name="Iwabuchi A."/>
            <person name="Kamiya K."/>
            <person name="Karasawa W."/>
            <person name="Kurita K."/>
            <person name="Katagiri S."/>
            <person name="Kikuta A."/>
            <person name="Kobayashi H."/>
            <person name="Kobayashi N."/>
            <person name="Machita K."/>
            <person name="Maehara T."/>
            <person name="Masukawa M."/>
            <person name="Mizubayashi T."/>
            <person name="Mukai Y."/>
            <person name="Nagasaki H."/>
            <person name="Nagata Y."/>
            <person name="Naito S."/>
            <person name="Nakashima M."/>
            <person name="Nakama Y."/>
            <person name="Nakamichi Y."/>
            <person name="Nakamura M."/>
            <person name="Meguro A."/>
            <person name="Negishi M."/>
            <person name="Ohta I."/>
            <person name="Ohta T."/>
            <person name="Okamoto M."/>
            <person name="Ono N."/>
            <person name="Saji S."/>
            <person name="Sakaguchi M."/>
            <person name="Sakai K."/>
            <person name="Shibata M."/>
            <person name="Shimokawa T."/>
            <person name="Song J."/>
            <person name="Takazaki Y."/>
            <person name="Terasawa K."/>
            <person name="Tsugane M."/>
            <person name="Tsuji K."/>
            <person name="Ueda S."/>
            <person name="Waki K."/>
            <person name="Yamagata H."/>
            <person name="Yamamoto M."/>
            <person name="Yamamoto S."/>
            <person name="Yamane H."/>
            <person name="Yoshiki S."/>
            <person name="Yoshihara R."/>
            <person name="Yukawa K."/>
            <person name="Zhong H."/>
            <person name="Yano M."/>
            <person name="Yuan Q."/>
            <person name="Ouyang S."/>
            <person name="Liu J."/>
            <person name="Jones K.M."/>
            <person name="Gansberger K."/>
            <person name="Moffat K."/>
            <person name="Hill J."/>
            <person name="Bera J."/>
            <person name="Fadrosh D."/>
            <person name="Jin S."/>
            <person name="Johri S."/>
            <person name="Kim M."/>
            <person name="Overton L."/>
            <person name="Reardon M."/>
            <person name="Tsitrin T."/>
            <person name="Vuong H."/>
            <person name="Weaver B."/>
            <person name="Ciecko A."/>
            <person name="Tallon L."/>
            <person name="Jackson J."/>
            <person name="Pai G."/>
            <person name="Aken S.V."/>
            <person name="Utterback T."/>
            <person name="Reidmuller S."/>
            <person name="Feldblyum T."/>
            <person name="Hsiao J."/>
            <person name="Zismann V."/>
            <person name="Iobst S."/>
            <person name="de Vazeille A.R."/>
            <person name="Buell C.R."/>
            <person name="Ying K."/>
            <person name="Li Y."/>
            <person name="Lu T."/>
            <person name="Huang Y."/>
            <person name="Zhao Q."/>
            <person name="Feng Q."/>
            <person name="Zhang L."/>
            <person name="Zhu J."/>
            <person name="Weng Q."/>
            <person name="Mu J."/>
            <person name="Lu Y."/>
            <person name="Fan D."/>
            <person name="Liu Y."/>
            <person name="Guan J."/>
            <person name="Zhang Y."/>
            <person name="Yu S."/>
            <person name="Liu X."/>
            <person name="Zhang Y."/>
            <person name="Hong G."/>
            <person name="Han B."/>
            <person name="Choisne N."/>
            <person name="Demange N."/>
            <person name="Orjeda G."/>
            <person name="Samain S."/>
            <person name="Cattolico L."/>
            <person name="Pelletier E."/>
            <person name="Couloux A."/>
            <person name="Segurens B."/>
            <person name="Wincker P."/>
            <person name="D'Hont A."/>
            <person name="Scarpelli C."/>
            <person name="Weissenbach J."/>
            <person name="Salanoubat M."/>
            <person name="Quetier F."/>
            <person name="Yu Y."/>
            <person name="Kim H.R."/>
            <person name="Rambo T."/>
            <person name="Currie J."/>
            <person name="Collura K."/>
            <person name="Luo M."/>
            <person name="Yang T."/>
            <person name="Ammiraju J.S.S."/>
            <person name="Engler F."/>
            <person name="Soderlund C."/>
            <person name="Wing R.A."/>
            <person name="Palmer L.E."/>
            <person name="de la Bastide M."/>
            <person name="Spiegel L."/>
            <person name="Nascimento L."/>
            <person name="Zutavern T."/>
            <person name="O'Shaughnessy A."/>
            <person name="Dike S."/>
            <person name="Dedhia N."/>
            <person name="Preston R."/>
            <person name="Balija V."/>
            <person name="McCombie W.R."/>
            <person name="Chow T."/>
            <person name="Chen H."/>
            <person name="Chung M."/>
            <person name="Chen C."/>
            <person name="Shaw J."/>
            <person name="Wu H."/>
            <person name="Hsiao K."/>
            <person name="Chao Y."/>
            <person name="Chu M."/>
            <person name="Cheng C."/>
            <person name="Hour A."/>
            <person name="Lee P."/>
            <person name="Lin S."/>
            <person name="Lin Y."/>
            <person name="Liou J."/>
            <person name="Liu S."/>
            <person name="Hsing Y."/>
            <person name="Raghuvanshi S."/>
            <person name="Mohanty A."/>
            <person name="Bharti A.K."/>
            <person name="Gaur A."/>
            <person name="Gupta V."/>
            <person name="Kumar D."/>
            <person name="Ravi V."/>
            <person name="Vij S."/>
            <person name="Kapur A."/>
            <person name="Khurana P."/>
            <person name="Khurana P."/>
            <person name="Khurana J.P."/>
            <person name="Tyagi A.K."/>
            <person name="Gaikwad K."/>
            <person name="Singh A."/>
            <person name="Dalal V."/>
            <person name="Srivastava S."/>
            <person name="Dixit A."/>
            <person name="Pal A.K."/>
            <person name="Ghazi I.A."/>
            <person name="Yadav M."/>
            <person name="Pandit A."/>
            <person name="Bhargava A."/>
            <person name="Sureshbabu K."/>
            <person name="Batra K."/>
            <person name="Sharma T.R."/>
            <person name="Mohapatra T."/>
            <person name="Singh N.K."/>
            <person name="Messing J."/>
            <person name="Nelson A.B."/>
            <person name="Fuks G."/>
            <person name="Kavchok S."/>
            <person name="Keizer G."/>
            <person name="Linton E."/>
            <person name="Llaca V."/>
            <person name="Song R."/>
            <person name="Tanyolac B."/>
            <person name="Young S."/>
            <person name="Ho-Il K."/>
            <person name="Hahn J.H."/>
            <person name="Sangsakoo G."/>
            <person name="Vanavichit A."/>
            <person name="de Mattos Luiz.A.T."/>
            <person name="Zimmer P.D."/>
            <person name="Malone G."/>
            <person name="Dellagostin O."/>
            <person name="de Oliveira A.C."/>
            <person name="Bevan M."/>
            <person name="Bancroft I."/>
            <person name="Minx P."/>
            <person name="Cordum H."/>
            <person name="Wilson R."/>
            <person name="Cheng Z."/>
            <person name="Jin W."/>
            <person name="Jiang J."/>
            <person name="Leong S.A."/>
            <person name="Iwama H."/>
            <person name="Gojobori T."/>
            <person name="Itoh T."/>
            <person name="Niimura Y."/>
            <person name="Fujii Y."/>
            <person name="Habara T."/>
            <person name="Sakai H."/>
            <person name="Sato Y."/>
            <person name="Wilson G."/>
            <person name="Kumar K."/>
            <person name="McCouch S."/>
            <person name="Juretic N."/>
            <person name="Hoen D."/>
            <person name="Wright S."/>
            <person name="Bruskiewich R."/>
            <person name="Bureau T."/>
            <person name="Miyao A."/>
            <person name="Hirochika H."/>
            <person name="Nishikawa T."/>
            <person name="Kadowaki K."/>
            <person name="Sugiura M."/>
            <person name="Burr B."/>
            <person name="Sasaki T."/>
        </authorList>
    </citation>
    <scope>NUCLEOTIDE SEQUENCE [LARGE SCALE GENOMIC DNA]</scope>
    <source>
        <strain evidence="3">cv. Nipponbare</strain>
    </source>
</reference>
<feature type="compositionally biased region" description="Basic residues" evidence="1">
    <location>
        <begin position="118"/>
        <end position="127"/>
    </location>
</feature>
<organism evidence="2 3">
    <name type="scientific">Oryza sativa subsp. japonica</name>
    <name type="common">Rice</name>
    <dbReference type="NCBI Taxonomy" id="39947"/>
    <lineage>
        <taxon>Eukaryota</taxon>
        <taxon>Viridiplantae</taxon>
        <taxon>Streptophyta</taxon>
        <taxon>Embryophyta</taxon>
        <taxon>Tracheophyta</taxon>
        <taxon>Spermatophyta</taxon>
        <taxon>Magnoliopsida</taxon>
        <taxon>Liliopsida</taxon>
        <taxon>Poales</taxon>
        <taxon>Poaceae</taxon>
        <taxon>BOP clade</taxon>
        <taxon>Oryzoideae</taxon>
        <taxon>Oryzeae</taxon>
        <taxon>Oryzinae</taxon>
        <taxon>Oryza</taxon>
        <taxon>Oryza sativa</taxon>
    </lineage>
</organism>
<evidence type="ECO:0000313" key="3">
    <source>
        <dbReference type="Proteomes" id="UP000000763"/>
    </source>
</evidence>
<proteinExistence type="predicted"/>
<dbReference type="Proteomes" id="UP000000763">
    <property type="component" value="Chromosome 2"/>
</dbReference>
<protein>
    <submittedName>
        <fullName evidence="2">Uncharacterized protein</fullName>
    </submittedName>
</protein>